<gene>
    <name evidence="3" type="ORF">BQ2448_6037</name>
</gene>
<sequence length="793" mass="86191">MARRNSISSSSTCEVVDVELAGACASPSTSTLEEETGRGRRVSKPTRRDDEIVQTRTTRRVSAAEGKVQEGSAQKVGTTKARRGRPRKVVVWEEGQPVFQQLDVDSEDEDERDLQATIMSTTSTVAQQPVEITEVIKPVDVPAAALAPEPLNDPSPSSPPPPPPPPPVVPIPVPVDAAPDPKQPVPASPPPRPIGTTEVIILPATSSSQPDFDEAPQPTPTARSRPPPPPQQQPQHRHDSDSDEVDDFFMRRKSVPSAAKALNSSAAATAGKGRRAPMRRPGGGGTSKSASLDPEAANANAGPSLNHSPSKNRISPRPQSTPPPLPSDSSSSSSSSDIEFIEGPGDPTLDFGYRKIKLPSWARQSSPTKLNGNNKRDRSVSKAPQAETKGKGKGKGRAEDRESSSDGFVIARDEGDDDVGARKRKKIKVRSGSSSSAGRSRSRGRSRSLTPPEEVSGEVLQQILRAAHGELGASLDFNSSPSKEDERSRHSSVDSADPDLPPEMYELRSRHLLRQPTQDLTGASSSTHEVDAVAPSEAILLSIRFALQADVTTSTQATLWAHPWATRIDSEAQFAEIFKTISTRYGVREEDLVLTFRGRRVYRFGTPRSLKMCRGGEENELWAYRFEVWQEVEELRRKRIEVEGDGKEDKAVEDGGVRDEGEQLYLSDEDDDGEEVMGVGTSRGLLDDGLEMRSSPLLDLPSLAAAREPDSLDKDELIRLTVRGGPKSSFGFAVKPTFPLRKVLTWYCKKEGIVDAKRIAGMSLEWDGEKLDLDETVADIEEFEDEDTLDVKG</sequence>
<dbReference type="SUPFAM" id="SSF54236">
    <property type="entry name" value="Ubiquitin-like"/>
    <property type="match status" value="1"/>
</dbReference>
<dbReference type="InterPro" id="IPR029071">
    <property type="entry name" value="Ubiquitin-like_domsf"/>
</dbReference>
<dbReference type="STRING" id="269621.A0A238FK30"/>
<dbReference type="EMBL" id="FMSP01000019">
    <property type="protein sequence ID" value="SCV73607.1"/>
    <property type="molecule type" value="Genomic_DNA"/>
</dbReference>
<feature type="region of interest" description="Disordered" evidence="1">
    <location>
        <begin position="144"/>
        <end position="455"/>
    </location>
</feature>
<protein>
    <submittedName>
        <fullName evidence="3">BQ2448_6037 protein</fullName>
    </submittedName>
</protein>
<dbReference type="OrthoDB" id="2529838at2759"/>
<dbReference type="CDD" id="cd17080">
    <property type="entry name" value="Ubl_SLD2_Esc2_like"/>
    <property type="match status" value="1"/>
</dbReference>
<feature type="compositionally biased region" description="Low complexity" evidence="1">
    <location>
        <begin position="327"/>
        <end position="336"/>
    </location>
</feature>
<dbReference type="Proteomes" id="UP000198372">
    <property type="component" value="Unassembled WGS sequence"/>
</dbReference>
<keyword evidence="4" id="KW-1185">Reference proteome</keyword>
<reference evidence="4" key="1">
    <citation type="submission" date="2016-09" db="EMBL/GenBank/DDBJ databases">
        <authorList>
            <person name="Jeantristanb JTB J.-T."/>
            <person name="Ricardo R."/>
        </authorList>
    </citation>
    <scope>NUCLEOTIDE SEQUENCE [LARGE SCALE GENOMIC DNA]</scope>
</reference>
<dbReference type="Gene3D" id="3.10.20.90">
    <property type="entry name" value="Phosphatidylinositol 3-kinase Catalytic Subunit, Chain A, domain 1"/>
    <property type="match status" value="1"/>
</dbReference>
<feature type="compositionally biased region" description="Basic and acidic residues" evidence="1">
    <location>
        <begin position="482"/>
        <end position="492"/>
    </location>
</feature>
<accession>A0A238FK30</accession>
<evidence type="ECO:0000313" key="3">
    <source>
        <dbReference type="EMBL" id="SCV73607.1"/>
    </source>
</evidence>
<proteinExistence type="predicted"/>
<feature type="domain" description="Rad60/SUMO-like" evidence="2">
    <location>
        <begin position="718"/>
        <end position="791"/>
    </location>
</feature>
<dbReference type="Pfam" id="PF11976">
    <property type="entry name" value="Rad60-SLD"/>
    <property type="match status" value="1"/>
</dbReference>
<feature type="compositionally biased region" description="Polar residues" evidence="1">
    <location>
        <begin position="301"/>
        <end position="313"/>
    </location>
</feature>
<dbReference type="InterPro" id="IPR022617">
    <property type="entry name" value="Rad60/SUMO-like_dom"/>
</dbReference>
<name>A0A238FK30_9BASI</name>
<feature type="compositionally biased region" description="Low complexity" evidence="1">
    <location>
        <begin position="430"/>
        <end position="439"/>
    </location>
</feature>
<feature type="region of interest" description="Disordered" evidence="1">
    <location>
        <begin position="473"/>
        <end position="502"/>
    </location>
</feature>
<feature type="compositionally biased region" description="Pro residues" evidence="1">
    <location>
        <begin position="181"/>
        <end position="193"/>
    </location>
</feature>
<feature type="region of interest" description="Disordered" evidence="1">
    <location>
        <begin position="25"/>
        <end position="85"/>
    </location>
</feature>
<organism evidence="3 4">
    <name type="scientific">Microbotryum intermedium</name>
    <dbReference type="NCBI Taxonomy" id="269621"/>
    <lineage>
        <taxon>Eukaryota</taxon>
        <taxon>Fungi</taxon>
        <taxon>Dikarya</taxon>
        <taxon>Basidiomycota</taxon>
        <taxon>Pucciniomycotina</taxon>
        <taxon>Microbotryomycetes</taxon>
        <taxon>Microbotryales</taxon>
        <taxon>Microbotryaceae</taxon>
        <taxon>Microbotryum</taxon>
    </lineage>
</organism>
<feature type="compositionally biased region" description="Low complexity" evidence="1">
    <location>
        <begin position="257"/>
        <end position="271"/>
    </location>
</feature>
<feature type="compositionally biased region" description="Polar residues" evidence="1">
    <location>
        <begin position="362"/>
        <end position="373"/>
    </location>
</feature>
<dbReference type="PRINTS" id="PR01217">
    <property type="entry name" value="PRICHEXTENSN"/>
</dbReference>
<dbReference type="AlphaFoldDB" id="A0A238FK30"/>
<evidence type="ECO:0000256" key="1">
    <source>
        <dbReference type="SAM" id="MobiDB-lite"/>
    </source>
</evidence>
<evidence type="ECO:0000313" key="4">
    <source>
        <dbReference type="Proteomes" id="UP000198372"/>
    </source>
</evidence>
<feature type="compositionally biased region" description="Pro residues" evidence="1">
    <location>
        <begin position="151"/>
        <end position="173"/>
    </location>
</feature>
<evidence type="ECO:0000259" key="2">
    <source>
        <dbReference type="Pfam" id="PF11976"/>
    </source>
</evidence>